<dbReference type="EMBL" id="LFIW01002688">
    <property type="protein sequence ID" value="KZL64604.1"/>
    <property type="molecule type" value="Genomic_DNA"/>
</dbReference>
<proteinExistence type="inferred from homology"/>
<keyword evidence="7 8" id="KW-0503">Monooxygenase</keyword>
<dbReference type="GO" id="GO:0050661">
    <property type="term" value="F:NADP binding"/>
    <property type="evidence" value="ECO:0007669"/>
    <property type="project" value="InterPro"/>
</dbReference>
<keyword evidence="9" id="KW-1185">Reference proteome</keyword>
<comment type="cofactor">
    <cofactor evidence="1">
        <name>FAD</name>
        <dbReference type="ChEBI" id="CHEBI:57692"/>
    </cofactor>
</comment>
<organism evidence="8 9">
    <name type="scientific">Colletotrichum incanum</name>
    <name type="common">Soybean anthracnose fungus</name>
    <dbReference type="NCBI Taxonomy" id="1573173"/>
    <lineage>
        <taxon>Eukaryota</taxon>
        <taxon>Fungi</taxon>
        <taxon>Dikarya</taxon>
        <taxon>Ascomycota</taxon>
        <taxon>Pezizomycotina</taxon>
        <taxon>Sordariomycetes</taxon>
        <taxon>Hypocreomycetidae</taxon>
        <taxon>Glomerellales</taxon>
        <taxon>Glomerellaceae</taxon>
        <taxon>Colletotrichum</taxon>
        <taxon>Colletotrichum spaethianum species complex</taxon>
    </lineage>
</organism>
<evidence type="ECO:0000256" key="1">
    <source>
        <dbReference type="ARBA" id="ARBA00001974"/>
    </source>
</evidence>
<evidence type="ECO:0000313" key="8">
    <source>
        <dbReference type="EMBL" id="KZL64604.1"/>
    </source>
</evidence>
<gene>
    <name evidence="8" type="ORF">CI238_13151</name>
</gene>
<dbReference type="GO" id="GO:0050660">
    <property type="term" value="F:flavin adenine dinucleotide binding"/>
    <property type="evidence" value="ECO:0007669"/>
    <property type="project" value="InterPro"/>
</dbReference>
<dbReference type="InterPro" id="IPR036188">
    <property type="entry name" value="FAD/NAD-bd_sf"/>
</dbReference>
<evidence type="ECO:0000313" key="9">
    <source>
        <dbReference type="Proteomes" id="UP000076584"/>
    </source>
</evidence>
<name>A0A166MFA0_COLIC</name>
<evidence type="ECO:0000256" key="3">
    <source>
        <dbReference type="ARBA" id="ARBA00022630"/>
    </source>
</evidence>
<evidence type="ECO:0000256" key="6">
    <source>
        <dbReference type="ARBA" id="ARBA00023002"/>
    </source>
</evidence>
<dbReference type="PANTHER" id="PTHR43098">
    <property type="entry name" value="L-ORNITHINE N(5)-MONOOXYGENASE-RELATED"/>
    <property type="match status" value="1"/>
</dbReference>
<dbReference type="PROSITE" id="PS51257">
    <property type="entry name" value="PROKAR_LIPOPROTEIN"/>
    <property type="match status" value="1"/>
</dbReference>
<evidence type="ECO:0000256" key="2">
    <source>
        <dbReference type="ARBA" id="ARBA00010139"/>
    </source>
</evidence>
<comment type="caution">
    <text evidence="8">The sequence shown here is derived from an EMBL/GenBank/DDBJ whole genome shotgun (WGS) entry which is preliminary data.</text>
</comment>
<sequence>MERPYTDDRALVTDVGIIGAGFSGCSALHKLRLLGFTAKVLEAGSDFGGVWHLNRYPGARVDSDTPSYQLNIAKVWESFNFTERYPSREELEKYFTHVDDTLDLRKDTVFNARVKEVRYDVRARTWALSTPNGLRLTCRFVVFGTGSLTKPYVPAFPKMDEFAGQVIHPRHWPDGLDVRGKRIGIIGQGATGLQIVQELAKQDCELSVFVRNPCIAVPMRQRSLSFEETEQMKNLYEGIFFKAKYGSASALPYNQSCGKFEEATELEQQAQYERLWARGGLALTWSNYVDIMKDEAANSSLYNFWVQKVRSRMSNREKMDIVAPLRQSEHFGCRRVNLEEDYYEMLDRSNVEVVDLKARPIREFHRDGVLVGRHLPAQLIPLDVVVFATGYDSFTGSLFDMNIYDKHGVRLQKRWGAGISTYLGMVADGLPNAFFLYGPQAPTSQANAPPFIELQVDWIAAVLRKLRAEGLKSFEVSADACRKWKEQVKSEFEKSLMKESRAWWTGANIPGKTQEPMVYFGGVKQWTQECRQALADWSRFSVEGV</sequence>
<dbReference type="SUPFAM" id="SSF51905">
    <property type="entry name" value="FAD/NAD(P)-binding domain"/>
    <property type="match status" value="2"/>
</dbReference>
<dbReference type="GO" id="GO:0004499">
    <property type="term" value="F:N,N-dimethylaniline monooxygenase activity"/>
    <property type="evidence" value="ECO:0007669"/>
    <property type="project" value="InterPro"/>
</dbReference>
<dbReference type="PANTHER" id="PTHR43098:SF3">
    <property type="entry name" value="L-ORNITHINE N(5)-MONOOXYGENASE-RELATED"/>
    <property type="match status" value="1"/>
</dbReference>
<keyword evidence="4" id="KW-0274">FAD</keyword>
<keyword evidence="3" id="KW-0285">Flavoprotein</keyword>
<accession>A0A166MFA0</accession>
<comment type="similarity">
    <text evidence="2">Belongs to the FAD-binding monooxygenase family.</text>
</comment>
<dbReference type="Pfam" id="PF00743">
    <property type="entry name" value="FMO-like"/>
    <property type="match status" value="1"/>
</dbReference>
<evidence type="ECO:0000256" key="7">
    <source>
        <dbReference type="ARBA" id="ARBA00023033"/>
    </source>
</evidence>
<keyword evidence="5" id="KW-0521">NADP</keyword>
<dbReference type="InterPro" id="IPR020946">
    <property type="entry name" value="Flavin_mOase-like"/>
</dbReference>
<evidence type="ECO:0000256" key="5">
    <source>
        <dbReference type="ARBA" id="ARBA00022857"/>
    </source>
</evidence>
<dbReference type="Gene3D" id="3.50.50.60">
    <property type="entry name" value="FAD/NAD(P)-binding domain"/>
    <property type="match status" value="2"/>
</dbReference>
<protein>
    <submittedName>
        <fullName evidence="8">Cyclopentanone-monooxygenase</fullName>
    </submittedName>
</protein>
<dbReference type="AlphaFoldDB" id="A0A166MFA0"/>
<dbReference type="InterPro" id="IPR050775">
    <property type="entry name" value="FAD-binding_Monooxygenases"/>
</dbReference>
<reference evidence="8 9" key="1">
    <citation type="submission" date="2015-06" db="EMBL/GenBank/DDBJ databases">
        <title>Survival trade-offs in plant roots during colonization by closely related pathogenic and mutualistic fungi.</title>
        <authorList>
            <person name="Hacquard S."/>
            <person name="Kracher B."/>
            <person name="Hiruma K."/>
            <person name="Weinman A."/>
            <person name="Muench P."/>
            <person name="Garrido Oter R."/>
            <person name="Ver Loren van Themaat E."/>
            <person name="Dallerey J.-F."/>
            <person name="Damm U."/>
            <person name="Henrissat B."/>
            <person name="Lespinet O."/>
            <person name="Thon M."/>
            <person name="Kemen E."/>
            <person name="McHardy A.C."/>
            <person name="Schulze-Lefert P."/>
            <person name="O'Connell R.J."/>
        </authorList>
    </citation>
    <scope>NUCLEOTIDE SEQUENCE [LARGE SCALE GENOMIC DNA]</scope>
    <source>
        <strain evidence="8 9">MAFF 238704</strain>
    </source>
</reference>
<dbReference type="PRINTS" id="PR00411">
    <property type="entry name" value="PNDRDTASEI"/>
</dbReference>
<evidence type="ECO:0000256" key="4">
    <source>
        <dbReference type="ARBA" id="ARBA00022827"/>
    </source>
</evidence>
<dbReference type="Proteomes" id="UP000076584">
    <property type="component" value="Unassembled WGS sequence"/>
</dbReference>
<keyword evidence="6" id="KW-0560">Oxidoreductase</keyword>